<dbReference type="EMBL" id="UYYA01004585">
    <property type="protein sequence ID" value="VDM62550.1"/>
    <property type="molecule type" value="Genomic_DNA"/>
</dbReference>
<feature type="compositionally biased region" description="Polar residues" evidence="1">
    <location>
        <begin position="92"/>
        <end position="101"/>
    </location>
</feature>
<evidence type="ECO:0000313" key="3">
    <source>
        <dbReference type="Proteomes" id="UP000267027"/>
    </source>
</evidence>
<feature type="region of interest" description="Disordered" evidence="1">
    <location>
        <begin position="76"/>
        <end position="101"/>
    </location>
</feature>
<evidence type="ECO:0000256" key="1">
    <source>
        <dbReference type="SAM" id="MobiDB-lite"/>
    </source>
</evidence>
<evidence type="ECO:0000313" key="2">
    <source>
        <dbReference type="EMBL" id="VDM62550.1"/>
    </source>
</evidence>
<name>A0A0R3PXF4_ANGCS</name>
<organism evidence="4">
    <name type="scientific">Angiostrongylus costaricensis</name>
    <name type="common">Nematode worm</name>
    <dbReference type="NCBI Taxonomy" id="334426"/>
    <lineage>
        <taxon>Eukaryota</taxon>
        <taxon>Metazoa</taxon>
        <taxon>Ecdysozoa</taxon>
        <taxon>Nematoda</taxon>
        <taxon>Chromadorea</taxon>
        <taxon>Rhabditida</taxon>
        <taxon>Rhabditina</taxon>
        <taxon>Rhabditomorpha</taxon>
        <taxon>Strongyloidea</taxon>
        <taxon>Metastrongylidae</taxon>
        <taxon>Angiostrongylus</taxon>
    </lineage>
</organism>
<gene>
    <name evidence="2" type="ORF">ACOC_LOCUS10965</name>
</gene>
<evidence type="ECO:0000313" key="4">
    <source>
        <dbReference type="WBParaSite" id="ACOC_0001096401-mRNA-1"/>
    </source>
</evidence>
<reference evidence="2 3" key="2">
    <citation type="submission" date="2018-11" db="EMBL/GenBank/DDBJ databases">
        <authorList>
            <consortium name="Pathogen Informatics"/>
        </authorList>
    </citation>
    <scope>NUCLEOTIDE SEQUENCE [LARGE SCALE GENOMIC DNA]</scope>
    <source>
        <strain evidence="2 3">Costa Rica</strain>
    </source>
</reference>
<dbReference type="WBParaSite" id="ACOC_0001096401-mRNA-1">
    <property type="protein sequence ID" value="ACOC_0001096401-mRNA-1"/>
    <property type="gene ID" value="ACOC_0001096401"/>
</dbReference>
<dbReference type="Proteomes" id="UP000267027">
    <property type="component" value="Unassembled WGS sequence"/>
</dbReference>
<reference evidence="4" key="1">
    <citation type="submission" date="2017-02" db="UniProtKB">
        <authorList>
            <consortium name="WormBaseParasite"/>
        </authorList>
    </citation>
    <scope>IDENTIFICATION</scope>
</reference>
<proteinExistence type="predicted"/>
<dbReference type="AlphaFoldDB" id="A0A0R3PXF4"/>
<accession>A0A0R3PXF4</accession>
<keyword evidence="3" id="KW-1185">Reference proteome</keyword>
<protein>
    <submittedName>
        <fullName evidence="2 4">Uncharacterized protein</fullName>
    </submittedName>
</protein>
<sequence length="101" mass="10819">MSDDITCYGQNDRVGDVRASSPKSCVLPLPHQPTSRRIPVLGEGECPRAIDGNQCASVCTPDRVYVIVARHEIANPAKTATSQKDVQPAGQLASSSDNVHY</sequence>